<dbReference type="GO" id="GO:0016861">
    <property type="term" value="F:intramolecular oxidoreductase activity, interconverting aldoses and ketoses"/>
    <property type="evidence" value="ECO:0007669"/>
    <property type="project" value="InterPro"/>
</dbReference>
<reference evidence="3 4" key="1">
    <citation type="submission" date="2020-02" db="EMBL/GenBank/DDBJ databases">
        <authorList>
            <person name="Khan S.A."/>
            <person name="Jeon C.O."/>
            <person name="Chun B.H."/>
        </authorList>
    </citation>
    <scope>NUCLEOTIDE SEQUENCE [LARGE SCALE GENOMIC DNA]</scope>
    <source>
        <strain evidence="3 4">H239</strain>
    </source>
</reference>
<reference evidence="3 4" key="2">
    <citation type="submission" date="2020-03" db="EMBL/GenBank/DDBJ databases">
        <title>Devosia chinhatensis sp. nov., isolated from a hexachlorocyclohexane (HCH) dump site in India.</title>
        <authorList>
            <person name="Kumar M."/>
            <person name="Lal R."/>
        </authorList>
    </citation>
    <scope>NUCLEOTIDE SEQUENCE [LARGE SCALE GENOMIC DNA]</scope>
    <source>
        <strain evidence="3 4">H239</strain>
    </source>
</reference>
<dbReference type="EMBL" id="JAALFG010000003">
    <property type="protein sequence ID" value="NGP18851.1"/>
    <property type="molecule type" value="Genomic_DNA"/>
</dbReference>
<keyword evidence="2" id="KW-0119">Carbohydrate metabolism</keyword>
<dbReference type="SUPFAM" id="SSF53743">
    <property type="entry name" value="FucI/AraA N-terminal and middle domains"/>
    <property type="match status" value="1"/>
</dbReference>
<organism evidence="3 4">
    <name type="scientific">Devosia aurantiaca</name>
    <dbReference type="NCBI Taxonomy" id="2714858"/>
    <lineage>
        <taxon>Bacteria</taxon>
        <taxon>Pseudomonadati</taxon>
        <taxon>Pseudomonadota</taxon>
        <taxon>Alphaproteobacteria</taxon>
        <taxon>Hyphomicrobiales</taxon>
        <taxon>Devosiaceae</taxon>
        <taxon>Devosia</taxon>
    </lineage>
</organism>
<dbReference type="Proteomes" id="UP000474802">
    <property type="component" value="Unassembled WGS sequence"/>
</dbReference>
<dbReference type="GO" id="GO:0005996">
    <property type="term" value="P:monosaccharide metabolic process"/>
    <property type="evidence" value="ECO:0007669"/>
    <property type="project" value="InterPro"/>
</dbReference>
<evidence type="ECO:0000313" key="3">
    <source>
        <dbReference type="EMBL" id="NGP18851.1"/>
    </source>
</evidence>
<evidence type="ECO:0000313" key="4">
    <source>
        <dbReference type="Proteomes" id="UP000474802"/>
    </source>
</evidence>
<evidence type="ECO:0000256" key="1">
    <source>
        <dbReference type="ARBA" id="ARBA00023235"/>
    </source>
</evidence>
<evidence type="ECO:0000256" key="2">
    <source>
        <dbReference type="ARBA" id="ARBA00023277"/>
    </source>
</evidence>
<protein>
    <submittedName>
        <fullName evidence="3">Uncharacterized protein</fullName>
    </submittedName>
</protein>
<dbReference type="AlphaFoldDB" id="A0A6M1T1Z6"/>
<keyword evidence="4" id="KW-1185">Reference proteome</keyword>
<dbReference type="RefSeq" id="WP_164535094.1">
    <property type="nucleotide sequence ID" value="NZ_JAALFG010000003.1"/>
</dbReference>
<proteinExistence type="predicted"/>
<dbReference type="InterPro" id="IPR009015">
    <property type="entry name" value="Fucose_isomerase_N/cen_sf"/>
</dbReference>
<dbReference type="GO" id="GO:0005737">
    <property type="term" value="C:cytoplasm"/>
    <property type="evidence" value="ECO:0007669"/>
    <property type="project" value="InterPro"/>
</dbReference>
<accession>A0A6M1T1Z6</accession>
<sequence length="337" mass="36099">MSPRSPRIAAIGGFMQYFEPIMGPDSRRDRTAHLDHTIAGLNAEAEIHNLGLLVDETDEARLVEAVRQLAPDVLLIVPTMATPPGPMLRVIGAAPDAPVIIACSHGLESISAEYAMAELCRHSANVGASMVESLMRRRGREPVTLVGFLSDDEFHARLLMAVRAAATARRLKGLRIARLGLPMSGYDHVGLDAQEAEASDMTLVDIPLEDWAERVAGVTAQQIDQLFERLPTIMPQGTEWQRTPDHDRAAGLAIALQKLSDEQNVDCGSLTCRGPFGVGLGQGAIGCLATTMMTSAGTPFSATGDLVTAVAMFIGRSLGGATLYCELDAIDRQRDAF</sequence>
<keyword evidence="1" id="KW-0413">Isomerase</keyword>
<comment type="caution">
    <text evidence="3">The sequence shown here is derived from an EMBL/GenBank/DDBJ whole genome shotgun (WGS) entry which is preliminary data.</text>
</comment>
<gene>
    <name evidence="3" type="ORF">G5575_15370</name>
</gene>
<name>A0A6M1T1Z6_9HYPH</name>